<reference evidence="1" key="1">
    <citation type="submission" date="2022-02" db="EMBL/GenBank/DDBJ databases">
        <title>Plant Genome Project.</title>
        <authorList>
            <person name="Zhang R.-G."/>
        </authorList>
    </citation>
    <scope>NUCLEOTIDE SEQUENCE</scope>
    <source>
        <strain evidence="1">AT1</strain>
    </source>
</reference>
<evidence type="ECO:0000313" key="1">
    <source>
        <dbReference type="EMBL" id="KAI8550851.1"/>
    </source>
</evidence>
<dbReference type="EMBL" id="CM046393">
    <property type="protein sequence ID" value="KAI8550851.1"/>
    <property type="molecule type" value="Genomic_DNA"/>
</dbReference>
<gene>
    <name evidence="1" type="ORF">RHMOL_Rhmol06G0139400</name>
</gene>
<keyword evidence="2" id="KW-1185">Reference proteome</keyword>
<evidence type="ECO:0000313" key="2">
    <source>
        <dbReference type="Proteomes" id="UP001062846"/>
    </source>
</evidence>
<dbReference type="Proteomes" id="UP001062846">
    <property type="component" value="Chromosome 6"/>
</dbReference>
<comment type="caution">
    <text evidence="1">The sequence shown here is derived from an EMBL/GenBank/DDBJ whole genome shotgun (WGS) entry which is preliminary data.</text>
</comment>
<sequence>MEGGASVENGKENERYPPMSTELQPQPPPPQSAPMRKTVAVASIGAGVQFGWALQFSLLTPYVQFLGIPHKWASFIWLCGPISGMVVQPLAGHYSDQCTSRFGRRRPFIAAAAALVAVSVILIGFAADIGRASGDPIGHGAKPRAIVIFVVGFWILDVANNLLMSPCRAFLSDLSGHNQQTMRNANAFFSFFTSVGSVLGYAAGSYSRLHKLFPFTFTTACDAYCANLKSCFLISITLLLTLTVMALFTVRETPISKPDPSVNGEKETKAVPFFGELFSALKDFPKAMWILLLVTCLGSLAWFAFLLYDTDWMGREVYGGAVGEKLYDAGVHAGSLGLMLSSAAAGVTSLAVVFLARDVRGGNWIWGGSSIFLAGCFAMTVWITKAAESFRRREVASGGGPNAGVKAAAITLFAVLGIPQAIFFTIPFALAATYSTTTGIGQGLSMGVLNIAVVIPQNSHMRWTFMRFTKTWNLRNLRSMTLASNSRSTRTSNLTSTKTSNMRSMVKLTNCCCCELQLDSYNLLTIAYDCKMFCSITVFNCGDQLLGLQSSLLLAPALFVSLTSGPWDQLFGGGNLPSFVVGAIAAAISGIFALTLLPSPRPGDAPVKIVVAASH</sequence>
<proteinExistence type="predicted"/>
<organism evidence="1 2">
    <name type="scientific">Rhododendron molle</name>
    <name type="common">Chinese azalea</name>
    <name type="synonym">Azalea mollis</name>
    <dbReference type="NCBI Taxonomy" id="49168"/>
    <lineage>
        <taxon>Eukaryota</taxon>
        <taxon>Viridiplantae</taxon>
        <taxon>Streptophyta</taxon>
        <taxon>Embryophyta</taxon>
        <taxon>Tracheophyta</taxon>
        <taxon>Spermatophyta</taxon>
        <taxon>Magnoliopsida</taxon>
        <taxon>eudicotyledons</taxon>
        <taxon>Gunneridae</taxon>
        <taxon>Pentapetalae</taxon>
        <taxon>asterids</taxon>
        <taxon>Ericales</taxon>
        <taxon>Ericaceae</taxon>
        <taxon>Ericoideae</taxon>
        <taxon>Rhodoreae</taxon>
        <taxon>Rhododendron</taxon>
    </lineage>
</organism>
<accession>A0ACC0NDC7</accession>
<protein>
    <submittedName>
        <fullName evidence="1">Uncharacterized protein</fullName>
    </submittedName>
</protein>
<name>A0ACC0NDC7_RHOML</name>